<dbReference type="PANTHER" id="PTHR37813">
    <property type="entry name" value="FELS-2 PROPHAGE PROTEIN"/>
    <property type="match status" value="1"/>
</dbReference>
<proteinExistence type="predicted"/>
<feature type="coiled-coil region" evidence="2">
    <location>
        <begin position="91"/>
        <end position="125"/>
    </location>
</feature>
<dbReference type="InterPro" id="IPR010090">
    <property type="entry name" value="Phage_tape_meas"/>
</dbReference>
<keyword evidence="3" id="KW-1133">Transmembrane helix</keyword>
<dbReference type="EMBL" id="CP136704">
    <property type="protein sequence ID" value="WOI34785.1"/>
    <property type="molecule type" value="Genomic_DNA"/>
</dbReference>
<organism evidence="5 6">
    <name type="scientific">Tritonibacter scottomollicae</name>
    <name type="common">Epibacterium scottomollicae</name>
    <dbReference type="NCBI Taxonomy" id="483013"/>
    <lineage>
        <taxon>Bacteria</taxon>
        <taxon>Pseudomonadati</taxon>
        <taxon>Pseudomonadota</taxon>
        <taxon>Alphaproteobacteria</taxon>
        <taxon>Rhodobacterales</taxon>
        <taxon>Paracoccaceae</taxon>
        <taxon>Tritonibacter</taxon>
    </lineage>
</organism>
<evidence type="ECO:0000256" key="1">
    <source>
        <dbReference type="ARBA" id="ARBA00022612"/>
    </source>
</evidence>
<name>A0ABZ0HKT1_TRISK</name>
<keyword evidence="6" id="KW-1185">Reference proteome</keyword>
<sequence>MATKRIETQLTIKAVDQYSGMLRNMRTVTGRFADGVRTEMSRLQGLRGPLRLIEDFRKQQQVVSQSGEALGRARERVRQLQHAITTTRNPTAQMRREFERARATADRLEQQHQKNRRALSGLQGQLRQAGVNTGDLAGEQRRLAGALDGATTAFGRQMERMRRLETMQTRIAEARERMDRSLATAANLSFVGNASMMTGRRIMTALSGPVQQAIEFESAMSDVRKVVDFDTPESFAQMSDDILDLSTRIPMAADGLAQIVAAGGQSGIAREELTRFAEMAAKIGVAFDISADLAGTSMASIKTAMGLTLDETGSLFDAMNHLSNNSAARADQTLDFMNRAGASGATFGFSNTETLAVGAAMIAAGAGADTAATSFRNMGRALTRGSSATKRQSEAMQALGLDAEQVARDMQRDAVGTTADVLQRLRELPEHMQASVMSDLFGDEARELTKLINNAELLPQLLSLVSKERQYQGSAEAEYAARAETTANNLQLMRNQMARLGMSIGEVVLPPLNDLLEMSQGVIDRMVAWTKEHPKLTKWLVIGGAALGAMAIAGGALLTAAAGLIGTLAVLRFGLVGLGARAAFAAGDLMGVGGAFRGLMRLPRFALSTLLTPVRWTARLVTKLPWARLAGRLALSSLVTPLRWTAALLPNFAPALARFTGFRRNASGEITRLSTHVGRQSAAMQRSLSRIRWGAFSAGAMTYLAMRNTPDDPENLAAFQENNVQSMDRLFRNTPGISHLIEGYERTFEWVHGKPPPVEPALLPNDPGVRAAADTVYQYAGDESLPNPERIAHLREEVAAYRAEVEAAQAALDATPEFGNGVTNPLRVQAQGELDAAEAGLRRAEDRLKSTEAASAQLTEALQVLNGTEVAPEINTESIDRAMAKVQQLAAGIRALPSSGAGGAPTPKPAGARAGGGPVRMGLPYLVNENTPRSEWFVPSRSGGVLNVGQAQAAFRSHLSGIAARPVGRNPELARLHRGAQGLRAASLAVLTSSALAAPAAADPVQAAKPGSGAVTVQIENFTMHVPSGVSDPDAIADLVSDRIGQRVAATMSASFSD</sequence>
<keyword evidence="1" id="KW-1188">Viral release from host cell</keyword>
<feature type="transmembrane region" description="Helical" evidence="3">
    <location>
        <begin position="571"/>
        <end position="596"/>
    </location>
</feature>
<evidence type="ECO:0000313" key="5">
    <source>
        <dbReference type="EMBL" id="WOI34785.1"/>
    </source>
</evidence>
<evidence type="ECO:0000256" key="3">
    <source>
        <dbReference type="SAM" id="Phobius"/>
    </source>
</evidence>
<feature type="coiled-coil region" evidence="2">
    <location>
        <begin position="791"/>
        <end position="861"/>
    </location>
</feature>
<evidence type="ECO:0000256" key="2">
    <source>
        <dbReference type="SAM" id="Coils"/>
    </source>
</evidence>
<keyword evidence="3" id="KW-0812">Transmembrane</keyword>
<accession>A0ABZ0HKT1</accession>
<keyword evidence="2" id="KW-0175">Coiled coil</keyword>
<dbReference type="PANTHER" id="PTHR37813:SF1">
    <property type="entry name" value="FELS-2 PROPHAGE PROTEIN"/>
    <property type="match status" value="1"/>
</dbReference>
<dbReference type="Proteomes" id="UP001302666">
    <property type="component" value="Chromosome"/>
</dbReference>
<feature type="transmembrane region" description="Helical" evidence="3">
    <location>
        <begin position="539"/>
        <end position="565"/>
    </location>
</feature>
<evidence type="ECO:0000259" key="4">
    <source>
        <dbReference type="Pfam" id="PF10145"/>
    </source>
</evidence>
<gene>
    <name evidence="5" type="ORF">R1T40_08675</name>
</gene>
<dbReference type="RefSeq" id="WP_317386623.1">
    <property type="nucleotide sequence ID" value="NZ_CP136704.1"/>
</dbReference>
<keyword evidence="3" id="KW-0472">Membrane</keyword>
<reference evidence="5 6" key="1">
    <citation type="submission" date="2023-10" db="EMBL/GenBank/DDBJ databases">
        <title>Eight complete genome sequences of bacteria isolated from laboratory stock of Giant Kelp gametophytes.</title>
        <authorList>
            <person name="Tolentino B."/>
            <person name="Nuzhdin S."/>
        </authorList>
    </citation>
    <scope>NUCLEOTIDE SEQUENCE [LARGE SCALE GENOMIC DNA]</scope>
    <source>
        <strain evidence="5 6">LC.270.F.C4</strain>
    </source>
</reference>
<protein>
    <submittedName>
        <fullName evidence="5">Phage tail tape measure protein</fullName>
    </submittedName>
</protein>
<dbReference type="NCBIfam" id="TIGR01760">
    <property type="entry name" value="tape_meas_TP901"/>
    <property type="match status" value="1"/>
</dbReference>
<evidence type="ECO:0000313" key="6">
    <source>
        <dbReference type="Proteomes" id="UP001302666"/>
    </source>
</evidence>
<dbReference type="Pfam" id="PF10145">
    <property type="entry name" value="PhageMin_Tail"/>
    <property type="match status" value="1"/>
</dbReference>
<feature type="domain" description="Phage tail tape measure protein" evidence="4">
    <location>
        <begin position="240"/>
        <end position="442"/>
    </location>
</feature>